<keyword evidence="2" id="KW-1185">Reference proteome</keyword>
<sequence length="193" mass="22744">MEHPVVDVLLLPKDFRYSREFIYHEEKQKVLTTYVLMNSHPRINNRFYCLLEEFNIRSDGLSNQCIIFKRTTVCNWKNEMVDSWLTICHIYIWYCQNRRQIFICDIASIFNSYNARTVGSKFFSVKQKRILRGSCELTVSLNCEIVFKARLNFTVSDVINNSEYKRALLADVRTMVTLAILTTKSELDVMEGP</sequence>
<protein>
    <submittedName>
        <fullName evidence="1">Uncharacterized protein</fullName>
    </submittedName>
</protein>
<comment type="caution">
    <text evidence="1">The sequence shown here is derived from an EMBL/GenBank/DDBJ whole genome shotgun (WGS) entry which is preliminary data.</text>
</comment>
<reference evidence="1 2" key="1">
    <citation type="journal article" date="2024" name="Ann. Entomol. Soc. Am.">
        <title>Genomic analyses of the southern and eastern yellowjacket wasps (Hymenoptera: Vespidae) reveal evolutionary signatures of social life.</title>
        <authorList>
            <person name="Catto M.A."/>
            <person name="Caine P.B."/>
            <person name="Orr S.E."/>
            <person name="Hunt B.G."/>
            <person name="Goodisman M.A.D."/>
        </authorList>
    </citation>
    <scope>NUCLEOTIDE SEQUENCE [LARGE SCALE GENOMIC DNA]</scope>
    <source>
        <strain evidence="1">233</strain>
        <tissue evidence="1">Head and thorax</tissue>
    </source>
</reference>
<evidence type="ECO:0000313" key="2">
    <source>
        <dbReference type="Proteomes" id="UP001607302"/>
    </source>
</evidence>
<dbReference type="EMBL" id="JAUDFV010000139">
    <property type="protein sequence ID" value="KAL2724027.1"/>
    <property type="molecule type" value="Genomic_DNA"/>
</dbReference>
<name>A0ABD2AUM7_VESSQ</name>
<accession>A0ABD2AUM7</accession>
<dbReference type="AlphaFoldDB" id="A0ABD2AUM7"/>
<proteinExistence type="predicted"/>
<evidence type="ECO:0000313" key="1">
    <source>
        <dbReference type="EMBL" id="KAL2724027.1"/>
    </source>
</evidence>
<organism evidence="1 2">
    <name type="scientific">Vespula squamosa</name>
    <name type="common">Southern yellow jacket</name>
    <name type="synonym">Wasp</name>
    <dbReference type="NCBI Taxonomy" id="30214"/>
    <lineage>
        <taxon>Eukaryota</taxon>
        <taxon>Metazoa</taxon>
        <taxon>Ecdysozoa</taxon>
        <taxon>Arthropoda</taxon>
        <taxon>Hexapoda</taxon>
        <taxon>Insecta</taxon>
        <taxon>Pterygota</taxon>
        <taxon>Neoptera</taxon>
        <taxon>Endopterygota</taxon>
        <taxon>Hymenoptera</taxon>
        <taxon>Apocrita</taxon>
        <taxon>Aculeata</taxon>
        <taxon>Vespoidea</taxon>
        <taxon>Vespidae</taxon>
        <taxon>Vespinae</taxon>
        <taxon>Vespula</taxon>
    </lineage>
</organism>
<dbReference type="Proteomes" id="UP001607302">
    <property type="component" value="Unassembled WGS sequence"/>
</dbReference>
<gene>
    <name evidence="1" type="ORF">V1478_008540</name>
</gene>